<gene>
    <name evidence="3" type="ORF">SKA53_15196</name>
</gene>
<reference evidence="3 4" key="1">
    <citation type="submission" date="2006-01" db="EMBL/GenBank/DDBJ databases">
        <authorList>
            <person name="Hagstrom A."/>
            <person name="Ferriera S."/>
            <person name="Johnson J."/>
            <person name="Kravitz S."/>
            <person name="Halpern A."/>
            <person name="Remington K."/>
            <person name="Beeson K."/>
            <person name="Tran B."/>
            <person name="Rogers Y.-H."/>
            <person name="Friedman R."/>
            <person name="Venter J.C."/>
        </authorList>
    </citation>
    <scope>NUCLEOTIDE SEQUENCE [LARGE SCALE GENOMIC DNA]</scope>
    <source>
        <strain evidence="3 4">SKA53</strain>
    </source>
</reference>
<feature type="domain" description="Alpha/beta hydrolase fold-3" evidence="2">
    <location>
        <begin position="63"/>
        <end position="176"/>
    </location>
</feature>
<dbReference type="Gene3D" id="3.40.50.1820">
    <property type="entry name" value="alpha/beta hydrolase"/>
    <property type="match status" value="1"/>
</dbReference>
<keyword evidence="1" id="KW-0378">Hydrolase</keyword>
<dbReference type="SUPFAM" id="SSF53474">
    <property type="entry name" value="alpha/beta-Hydrolases"/>
    <property type="match status" value="1"/>
</dbReference>
<dbReference type="Pfam" id="PF07859">
    <property type="entry name" value="Abhydrolase_3"/>
    <property type="match status" value="1"/>
</dbReference>
<evidence type="ECO:0000256" key="1">
    <source>
        <dbReference type="ARBA" id="ARBA00022801"/>
    </source>
</evidence>
<keyword evidence="4" id="KW-1185">Reference proteome</keyword>
<dbReference type="Proteomes" id="UP000004507">
    <property type="component" value="Unassembled WGS sequence"/>
</dbReference>
<dbReference type="EMBL" id="AAMS01000004">
    <property type="protein sequence ID" value="EAQ06905.1"/>
    <property type="molecule type" value="Genomic_DNA"/>
</dbReference>
<dbReference type="InterPro" id="IPR029058">
    <property type="entry name" value="AB_hydrolase_fold"/>
</dbReference>
<accession>A3V5I7</accession>
<sequence>MELDDAYANAAHIPGGADYPDRWAAQAAAFRSAARCELDLDYGETDRLRFDLFHPDRLARGVVIFVHGGYWLRFDKSYWSHLAAGPLAQGWAVAMPSYDLCPTVGIAQIGDQIARAIDVIARRVPGPVRLVGHSAGGQLVARVMAPRDGADWQQRVACVVPVSPVADLAPLMRTSMNKDLGITPAIAQAESPVHLPPPPCPVTVWVGGAERPVFLEQADLLAQAWAAPLVTVPLRHHFDVIEDLGLPDSDLTRAVLA</sequence>
<protein>
    <submittedName>
        <fullName evidence="3">Possible esterase/lipase/thioesterase</fullName>
    </submittedName>
</protein>
<dbReference type="OrthoDB" id="9771666at2"/>
<dbReference type="STRING" id="314232.SKA53_15196"/>
<name>A3V5I7_9RHOB</name>
<evidence type="ECO:0000259" key="2">
    <source>
        <dbReference type="Pfam" id="PF07859"/>
    </source>
</evidence>
<dbReference type="eggNOG" id="COG0657">
    <property type="taxonomic scope" value="Bacteria"/>
</dbReference>
<dbReference type="GO" id="GO:0016787">
    <property type="term" value="F:hydrolase activity"/>
    <property type="evidence" value="ECO:0007669"/>
    <property type="project" value="UniProtKB-KW"/>
</dbReference>
<dbReference type="HOGENOM" id="CLU_012494_4_7_5"/>
<evidence type="ECO:0000313" key="4">
    <source>
        <dbReference type="Proteomes" id="UP000004507"/>
    </source>
</evidence>
<dbReference type="AlphaFoldDB" id="A3V5I7"/>
<dbReference type="RefSeq" id="WP_007206978.1">
    <property type="nucleotide sequence ID" value="NZ_CH672414.1"/>
</dbReference>
<evidence type="ECO:0000313" key="3">
    <source>
        <dbReference type="EMBL" id="EAQ06905.1"/>
    </source>
</evidence>
<dbReference type="InterPro" id="IPR013094">
    <property type="entry name" value="AB_hydrolase_3"/>
</dbReference>
<dbReference type="InterPro" id="IPR050300">
    <property type="entry name" value="GDXG_lipolytic_enzyme"/>
</dbReference>
<proteinExistence type="predicted"/>
<dbReference type="PANTHER" id="PTHR48081:SF33">
    <property type="entry name" value="KYNURENINE FORMAMIDASE"/>
    <property type="match status" value="1"/>
</dbReference>
<comment type="caution">
    <text evidence="3">The sequence shown here is derived from an EMBL/GenBank/DDBJ whole genome shotgun (WGS) entry which is preliminary data.</text>
</comment>
<organism evidence="3 4">
    <name type="scientific">Yoonia vestfoldensis SKA53</name>
    <dbReference type="NCBI Taxonomy" id="314232"/>
    <lineage>
        <taxon>Bacteria</taxon>
        <taxon>Pseudomonadati</taxon>
        <taxon>Pseudomonadota</taxon>
        <taxon>Alphaproteobacteria</taxon>
        <taxon>Rhodobacterales</taxon>
        <taxon>Paracoccaceae</taxon>
        <taxon>Yoonia</taxon>
    </lineage>
</organism>
<dbReference type="PANTHER" id="PTHR48081">
    <property type="entry name" value="AB HYDROLASE SUPERFAMILY PROTEIN C4A8.06C"/>
    <property type="match status" value="1"/>
</dbReference>